<organism evidence="1 2">
    <name type="scientific">Smallanthus sonchifolius</name>
    <dbReference type="NCBI Taxonomy" id="185202"/>
    <lineage>
        <taxon>Eukaryota</taxon>
        <taxon>Viridiplantae</taxon>
        <taxon>Streptophyta</taxon>
        <taxon>Embryophyta</taxon>
        <taxon>Tracheophyta</taxon>
        <taxon>Spermatophyta</taxon>
        <taxon>Magnoliopsida</taxon>
        <taxon>eudicotyledons</taxon>
        <taxon>Gunneridae</taxon>
        <taxon>Pentapetalae</taxon>
        <taxon>asterids</taxon>
        <taxon>campanulids</taxon>
        <taxon>Asterales</taxon>
        <taxon>Asteraceae</taxon>
        <taxon>Asteroideae</taxon>
        <taxon>Heliantheae alliance</taxon>
        <taxon>Millerieae</taxon>
        <taxon>Smallanthus</taxon>
    </lineage>
</organism>
<reference evidence="2" key="1">
    <citation type="journal article" date="2022" name="Mol. Ecol. Resour.">
        <title>The genomes of chicory, endive, great burdock and yacon provide insights into Asteraceae palaeo-polyploidization history and plant inulin production.</title>
        <authorList>
            <person name="Fan W."/>
            <person name="Wang S."/>
            <person name="Wang H."/>
            <person name="Wang A."/>
            <person name="Jiang F."/>
            <person name="Liu H."/>
            <person name="Zhao H."/>
            <person name="Xu D."/>
            <person name="Zhang Y."/>
        </authorList>
    </citation>
    <scope>NUCLEOTIDE SEQUENCE [LARGE SCALE GENOMIC DNA]</scope>
    <source>
        <strain evidence="2">cv. Yunnan</strain>
    </source>
</reference>
<name>A0ACB9JQS6_9ASTR</name>
<proteinExistence type="predicted"/>
<evidence type="ECO:0000313" key="1">
    <source>
        <dbReference type="EMBL" id="KAI3822382.1"/>
    </source>
</evidence>
<dbReference type="EMBL" id="CM042020">
    <property type="protein sequence ID" value="KAI3822382.1"/>
    <property type="molecule type" value="Genomic_DNA"/>
</dbReference>
<sequence>MGDTNNTATPLTNLHPVYTVNNIQTRIKILDGVKISYPSWWIYETLADDLLNRVLVDESNAHQAWERVKQLFQNNKGSRAAALQHELTNLNLAAMPSVEAYCQKIRELADQLSTLDFPINDNQWVLHLVRGLPREYETVASLLNQTLPPWEDACNRLQSEGQLIAAREQNTPTPVVAAAITSPQPSRDTRNTQPRGNQPRRYPQQRRDSNRNQPGQTAARHRPLFRLLRHATMAQCHHHTTWPSWAPQGDSRPNNRLNNNTQPANSENRSAQAHLADVDPLEPTQLANAVHALSMEPDDDQWYLDTGASSHVTYDSGKLDSFSTITPIASIFVGNGNRIPVLGSGSSRITTSSTPFHLKNVLFNPNIIKNLISVSKFNTDNYTSIEFDPFGFSVKDFRDGTILSRHNSSSNLYPLTPQASATACLVSKDAPFWHHRLGHPGQHVMEFLRTKQFISYNKINLPLVCHSCQLSKHKRLPFFDSVTYTSVPFAIMHCDLWTSPVLSLAGYKYYMVLTDDFSNYTWVYPLKFKYETFTKFSQFHQFVSTQFNMKIQTFQCDMGGEFDNTNFKNFALHHGLQFRFSCPHTSQQNKKSERMIRRLNDIMFTLLTHASLPSNLWVEALHTASYLHNILPSKPLKNNTPTTILYRRQPSYDHLRVFGCLCYPNTSSTRPHKLSPRSTPCVFLGYPANYRGYRCLDLSTEKTILSRHVFFDEHNFPYNKPTQPTPSHSFLDPDPLLFNQFYNPSVTSYTPLPTENTHPPPNPINPQPNPPSSPTSAHNSQPSSPAASPPPQPNPAAPTHPMQTRSKSGIVKPRQPSH</sequence>
<keyword evidence="2" id="KW-1185">Reference proteome</keyword>
<protein>
    <submittedName>
        <fullName evidence="1">Uncharacterized protein</fullName>
    </submittedName>
</protein>
<comment type="caution">
    <text evidence="1">The sequence shown here is derived from an EMBL/GenBank/DDBJ whole genome shotgun (WGS) entry which is preliminary data.</text>
</comment>
<evidence type="ECO:0000313" key="2">
    <source>
        <dbReference type="Proteomes" id="UP001056120"/>
    </source>
</evidence>
<accession>A0ACB9JQS6</accession>
<gene>
    <name evidence="1" type="ORF">L1987_09971</name>
</gene>
<reference evidence="1 2" key="2">
    <citation type="journal article" date="2022" name="Mol. Ecol. Resour.">
        <title>The genomes of chicory, endive, great burdock and yacon provide insights into Asteraceae paleo-polyploidization history and plant inulin production.</title>
        <authorList>
            <person name="Fan W."/>
            <person name="Wang S."/>
            <person name="Wang H."/>
            <person name="Wang A."/>
            <person name="Jiang F."/>
            <person name="Liu H."/>
            <person name="Zhao H."/>
            <person name="Xu D."/>
            <person name="Zhang Y."/>
        </authorList>
    </citation>
    <scope>NUCLEOTIDE SEQUENCE [LARGE SCALE GENOMIC DNA]</scope>
    <source>
        <strain evidence="2">cv. Yunnan</strain>
        <tissue evidence="1">Leaves</tissue>
    </source>
</reference>
<dbReference type="Proteomes" id="UP001056120">
    <property type="component" value="Linkage Group LG03"/>
</dbReference>